<feature type="binding site" evidence="1">
    <location>
        <position position="254"/>
    </location>
    <ligand>
        <name>Mg(2+)</name>
        <dbReference type="ChEBI" id="CHEBI:18420"/>
        <label>5</label>
    </ligand>
</feature>
<gene>
    <name evidence="1" type="primary">thiL</name>
    <name evidence="4" type="ORF">C7B82_00710</name>
</gene>
<keyword evidence="1 4" id="KW-0418">Kinase</keyword>
<dbReference type="SUPFAM" id="SSF56042">
    <property type="entry name" value="PurM C-terminal domain-like"/>
    <property type="match status" value="1"/>
</dbReference>
<sequence>MGQLLTVQAIGEQGLLKRLQSFCPVDLVGDDAAVLTTQPGRSLVVTTDVLVDGVHFSNQTTSSEDAGWRAAAANLSDLAAMGATPLGLTVGLSLPGDTAVDWVEGLYRGLTACLSPYKTPIVGGDICRSPVLSVAITAFGEVEPNRIMRRSAARPGDAIVVTGVHGASKAGLEILLQPELGRSLNADDRAILIQAHQRPQPRLDVVELLGELSQETAIDQQRKGDVRKAQSPPSLPLTPYPSPLTRIASMDSSDGLADAVLQLCRASGVGARLERSQIPFPPALTPWVGIEQALDWALYGGEDFELVLCLPLLKAQALVQQLGKGAAIVGITTTAPGVWLVDKTQTVPEQQLTLEQGFQHFGAV</sequence>
<dbReference type="GO" id="GO:0009229">
    <property type="term" value="P:thiamine diphosphate biosynthetic process"/>
    <property type="evidence" value="ECO:0007669"/>
    <property type="project" value="UniProtKB-UniRule"/>
</dbReference>
<dbReference type="AlphaFoldDB" id="A0A2T1ES70"/>
<evidence type="ECO:0000313" key="5">
    <source>
        <dbReference type="Proteomes" id="UP000239576"/>
    </source>
</evidence>
<dbReference type="EC" id="2.7.4.16" evidence="1"/>
<dbReference type="InterPro" id="IPR036676">
    <property type="entry name" value="PurM-like_C_sf"/>
</dbReference>
<dbReference type="InterPro" id="IPR006283">
    <property type="entry name" value="ThiL-like"/>
</dbReference>
<dbReference type="OrthoDB" id="9802811at2"/>
<keyword evidence="1" id="KW-0784">Thiamine biosynthesis</keyword>
<keyword evidence="1" id="KW-0808">Transferase</keyword>
<feature type="binding site" evidence="1">
    <location>
        <position position="251"/>
    </location>
    <ligand>
        <name>Mg(2+)</name>
        <dbReference type="ChEBI" id="CHEBI:18420"/>
        <label>3</label>
    </ligand>
</feature>
<dbReference type="PANTHER" id="PTHR30270:SF0">
    <property type="entry name" value="THIAMINE-MONOPHOSPHATE KINASE"/>
    <property type="match status" value="1"/>
</dbReference>
<dbReference type="EMBL" id="PVWK01000008">
    <property type="protein sequence ID" value="PSB35551.1"/>
    <property type="molecule type" value="Genomic_DNA"/>
</dbReference>
<feature type="binding site" evidence="1">
    <location>
        <position position="125"/>
    </location>
    <ligand>
        <name>Mg(2+)</name>
        <dbReference type="ChEBI" id="CHEBI:18420"/>
        <label>1</label>
    </ligand>
</feature>
<feature type="binding site" evidence="1">
    <location>
        <position position="48"/>
    </location>
    <ligand>
        <name>Mg(2+)</name>
        <dbReference type="ChEBI" id="CHEBI:18420"/>
        <label>1</label>
    </ligand>
</feature>
<feature type="binding site" evidence="1">
    <location>
        <position position="77"/>
    </location>
    <ligand>
        <name>Mg(2+)</name>
        <dbReference type="ChEBI" id="CHEBI:18420"/>
        <label>4</label>
    </ligand>
</feature>
<feature type="binding site" evidence="1">
    <location>
        <position position="302"/>
    </location>
    <ligand>
        <name>substrate</name>
    </ligand>
</feature>
<keyword evidence="1" id="KW-0460">Magnesium</keyword>
<feature type="binding site" evidence="1">
    <location>
        <position position="47"/>
    </location>
    <ligand>
        <name>Mg(2+)</name>
        <dbReference type="ChEBI" id="CHEBI:18420"/>
        <label>1</label>
    </ligand>
</feature>
<feature type="binding site" evidence="1">
    <location>
        <position position="46"/>
    </location>
    <ligand>
        <name>Mg(2+)</name>
        <dbReference type="ChEBI" id="CHEBI:18420"/>
        <label>4</label>
    </ligand>
</feature>
<feature type="binding site" evidence="1">
    <location>
        <position position="55"/>
    </location>
    <ligand>
        <name>substrate</name>
    </ligand>
</feature>
<evidence type="ECO:0000313" key="4">
    <source>
        <dbReference type="EMBL" id="PSB35551.1"/>
    </source>
</evidence>
<comment type="function">
    <text evidence="1">Catalyzes the ATP-dependent phosphorylation of thiamine-monophosphate (TMP) to form thiamine-pyrophosphate (TPP), the active form of vitamin B1.</text>
</comment>
<dbReference type="NCBIfam" id="TIGR01379">
    <property type="entry name" value="thiL"/>
    <property type="match status" value="1"/>
</dbReference>
<evidence type="ECO:0000259" key="3">
    <source>
        <dbReference type="Pfam" id="PF00586"/>
    </source>
</evidence>
<dbReference type="GO" id="GO:0005524">
    <property type="term" value="F:ATP binding"/>
    <property type="evidence" value="ECO:0007669"/>
    <property type="project" value="UniProtKB-UniRule"/>
</dbReference>
<comment type="catalytic activity">
    <reaction evidence="1">
        <text>thiamine phosphate + ATP = thiamine diphosphate + ADP</text>
        <dbReference type="Rhea" id="RHEA:15913"/>
        <dbReference type="ChEBI" id="CHEBI:30616"/>
        <dbReference type="ChEBI" id="CHEBI:37575"/>
        <dbReference type="ChEBI" id="CHEBI:58937"/>
        <dbReference type="ChEBI" id="CHEBI:456216"/>
        <dbReference type="EC" id="2.7.4.16"/>
    </reaction>
</comment>
<dbReference type="Pfam" id="PF00586">
    <property type="entry name" value="AIRS"/>
    <property type="match status" value="1"/>
</dbReference>
<dbReference type="Gene3D" id="3.90.650.10">
    <property type="entry name" value="PurM-like C-terminal domain"/>
    <property type="match status" value="1"/>
</dbReference>
<feature type="domain" description="PurM-like N-terminal" evidence="3">
    <location>
        <begin position="29"/>
        <end position="142"/>
    </location>
</feature>
<dbReference type="HAMAP" id="MF_02128">
    <property type="entry name" value="TMP_kinase"/>
    <property type="match status" value="1"/>
</dbReference>
<protein>
    <recommendedName>
        <fullName evidence="1">Thiamine-monophosphate kinase</fullName>
        <shortName evidence="1">TMP kinase</shortName>
        <shortName evidence="1">Thiamine-phosphate kinase</shortName>
        <ecNumber evidence="1">2.7.4.16</ecNumber>
    </recommendedName>
</protein>
<dbReference type="GO" id="GO:0009228">
    <property type="term" value="P:thiamine biosynthetic process"/>
    <property type="evidence" value="ECO:0007669"/>
    <property type="project" value="UniProtKB-KW"/>
</dbReference>
<comment type="miscellaneous">
    <text evidence="1">Reaction mechanism of ThiL seems to utilize a direct, inline transfer of the gamma-phosphate of ATP to TMP rather than a phosphorylated enzyme intermediate.</text>
</comment>
<feature type="binding site" evidence="1">
    <location>
        <begin position="124"/>
        <end position="125"/>
    </location>
    <ligand>
        <name>ATP</name>
        <dbReference type="ChEBI" id="CHEBI:30616"/>
    </ligand>
</feature>
<keyword evidence="5" id="KW-1185">Reference proteome</keyword>
<accession>A0A2T1ES70</accession>
<feature type="binding site" evidence="1">
    <location>
        <position position="31"/>
    </location>
    <ligand>
        <name>Mg(2+)</name>
        <dbReference type="ChEBI" id="CHEBI:18420"/>
        <label>4</label>
    </ligand>
</feature>
<reference evidence="4 5" key="2">
    <citation type="submission" date="2018-03" db="EMBL/GenBank/DDBJ databases">
        <title>The ancient ancestry and fast evolution of plastids.</title>
        <authorList>
            <person name="Moore K.R."/>
            <person name="Magnabosco C."/>
            <person name="Momper L."/>
            <person name="Gold D.A."/>
            <person name="Bosak T."/>
            <person name="Fournier G.P."/>
        </authorList>
    </citation>
    <scope>NUCLEOTIDE SEQUENCE [LARGE SCALE GENOMIC DNA]</scope>
    <source>
        <strain evidence="4 5">ULC18</strain>
    </source>
</reference>
<keyword evidence="1" id="KW-0479">Metal-binding</keyword>
<organism evidence="4 5">
    <name type="scientific">Stenomitos frigidus ULC18</name>
    <dbReference type="NCBI Taxonomy" id="2107698"/>
    <lineage>
        <taxon>Bacteria</taxon>
        <taxon>Bacillati</taxon>
        <taxon>Cyanobacteriota</taxon>
        <taxon>Cyanophyceae</taxon>
        <taxon>Leptolyngbyales</taxon>
        <taxon>Leptolyngbyaceae</taxon>
        <taxon>Stenomitos</taxon>
    </lineage>
</organism>
<evidence type="ECO:0000256" key="1">
    <source>
        <dbReference type="HAMAP-Rule" id="MF_02128"/>
    </source>
</evidence>
<dbReference type="InterPro" id="IPR036921">
    <property type="entry name" value="PurM-like_N_sf"/>
</dbReference>
<comment type="caution">
    <text evidence="4">The sequence shown here is derived from an EMBL/GenBank/DDBJ whole genome shotgun (WGS) entry which is preliminary data.</text>
</comment>
<dbReference type="GO" id="GO:0009030">
    <property type="term" value="F:thiamine-phosphate kinase activity"/>
    <property type="evidence" value="ECO:0007669"/>
    <property type="project" value="UniProtKB-UniRule"/>
</dbReference>
<dbReference type="UniPathway" id="UPA00060">
    <property type="reaction ID" value="UER00142"/>
</dbReference>
<feature type="binding site" evidence="1">
    <location>
        <position position="253"/>
    </location>
    <ligand>
        <name>ATP</name>
        <dbReference type="ChEBI" id="CHEBI:30616"/>
    </ligand>
</feature>
<feature type="binding site" evidence="1">
    <location>
        <position position="77"/>
    </location>
    <ligand>
        <name>Mg(2+)</name>
        <dbReference type="ChEBI" id="CHEBI:18420"/>
        <label>3</label>
    </ligand>
</feature>
<reference evidence="5" key="1">
    <citation type="submission" date="2018-02" db="EMBL/GenBank/DDBJ databases">
        <authorList>
            <person name="Moore K."/>
            <person name="Momper L."/>
        </authorList>
    </citation>
    <scope>NUCLEOTIDE SEQUENCE [LARGE SCALE GENOMIC DNA]</scope>
    <source>
        <strain evidence="5">ULC18</strain>
    </source>
</reference>
<feature type="binding site" evidence="1">
    <location>
        <position position="31"/>
    </location>
    <ligand>
        <name>Mg(2+)</name>
        <dbReference type="ChEBI" id="CHEBI:18420"/>
        <label>3</label>
    </ligand>
</feature>
<proteinExistence type="inferred from homology"/>
<feature type="binding site" evidence="1">
    <location>
        <position position="48"/>
    </location>
    <ligand>
        <name>Mg(2+)</name>
        <dbReference type="ChEBI" id="CHEBI:18420"/>
        <label>2</label>
    </ligand>
</feature>
<feature type="binding site" evidence="1">
    <location>
        <position position="150"/>
    </location>
    <ligand>
        <name>ATP</name>
        <dbReference type="ChEBI" id="CHEBI:30616"/>
    </ligand>
</feature>
<keyword evidence="1" id="KW-0067">ATP-binding</keyword>
<evidence type="ECO:0000256" key="2">
    <source>
        <dbReference type="SAM" id="MobiDB-lite"/>
    </source>
</evidence>
<feature type="binding site" evidence="1">
    <location>
        <position position="107"/>
    </location>
    <ligand>
        <name>ATP</name>
        <dbReference type="ChEBI" id="CHEBI:30616"/>
    </ligand>
</feature>
<dbReference type="SUPFAM" id="SSF55326">
    <property type="entry name" value="PurM N-terminal domain-like"/>
    <property type="match status" value="1"/>
</dbReference>
<dbReference type="Gene3D" id="3.30.1330.10">
    <property type="entry name" value="PurM-like, N-terminal domain"/>
    <property type="match status" value="1"/>
</dbReference>
<dbReference type="CDD" id="cd02194">
    <property type="entry name" value="ThiL"/>
    <property type="match status" value="1"/>
</dbReference>
<dbReference type="PIRSF" id="PIRSF005303">
    <property type="entry name" value="Thiam_monoph_kin"/>
    <property type="match status" value="1"/>
</dbReference>
<feature type="binding site" evidence="1">
    <location>
        <position position="77"/>
    </location>
    <ligand>
        <name>Mg(2+)</name>
        <dbReference type="ChEBI" id="CHEBI:18420"/>
        <label>2</label>
    </ligand>
</feature>
<dbReference type="InterPro" id="IPR016188">
    <property type="entry name" value="PurM-like_N"/>
</dbReference>
<comment type="similarity">
    <text evidence="1">Belongs to the thiamine-monophosphate kinase family.</text>
</comment>
<comment type="pathway">
    <text evidence="1">Cofactor biosynthesis; thiamine diphosphate biosynthesis; thiamine diphosphate from thiamine phosphate: step 1/1.</text>
</comment>
<feature type="binding site" evidence="1">
    <location>
        <position position="358"/>
    </location>
    <ligand>
        <name>substrate</name>
    </ligand>
</feature>
<dbReference type="Proteomes" id="UP000239576">
    <property type="component" value="Unassembled WGS sequence"/>
</dbReference>
<keyword evidence="1" id="KW-0547">Nucleotide-binding</keyword>
<name>A0A2T1ES70_9CYAN</name>
<dbReference type="GO" id="GO:0000287">
    <property type="term" value="F:magnesium ion binding"/>
    <property type="evidence" value="ECO:0007669"/>
    <property type="project" value="UniProtKB-UniRule"/>
</dbReference>
<feature type="region of interest" description="Disordered" evidence="2">
    <location>
        <begin position="219"/>
        <end position="242"/>
    </location>
</feature>
<feature type="compositionally biased region" description="Pro residues" evidence="2">
    <location>
        <begin position="233"/>
        <end position="242"/>
    </location>
</feature>
<dbReference type="PANTHER" id="PTHR30270">
    <property type="entry name" value="THIAMINE-MONOPHOSPHATE KINASE"/>
    <property type="match status" value="1"/>
</dbReference>